<accession>W4L6Y4</accession>
<dbReference type="GO" id="GO:0005524">
    <property type="term" value="F:ATP binding"/>
    <property type="evidence" value="ECO:0007669"/>
    <property type="project" value="UniProtKB-KW"/>
</dbReference>
<evidence type="ECO:0000313" key="5">
    <source>
        <dbReference type="Proteomes" id="UP000019141"/>
    </source>
</evidence>
<dbReference type="AlphaFoldDB" id="W4L6Y4"/>
<dbReference type="GO" id="GO:0035556">
    <property type="term" value="P:intracellular signal transduction"/>
    <property type="evidence" value="ECO:0007669"/>
    <property type="project" value="InterPro"/>
</dbReference>
<dbReference type="InterPro" id="IPR011990">
    <property type="entry name" value="TPR-like_helical_dom_sf"/>
</dbReference>
<dbReference type="Proteomes" id="UP000019141">
    <property type="component" value="Unassembled WGS sequence"/>
</dbReference>
<dbReference type="InterPro" id="IPR001054">
    <property type="entry name" value="A/G_cyclase"/>
</dbReference>
<organism evidence="4 5">
    <name type="scientific">Entotheonella factor</name>
    <dbReference type="NCBI Taxonomy" id="1429438"/>
    <lineage>
        <taxon>Bacteria</taxon>
        <taxon>Pseudomonadati</taxon>
        <taxon>Nitrospinota/Tectimicrobiota group</taxon>
        <taxon>Candidatus Tectimicrobiota</taxon>
        <taxon>Candidatus Entotheonellia</taxon>
        <taxon>Candidatus Entotheonellales</taxon>
        <taxon>Candidatus Entotheonellaceae</taxon>
        <taxon>Candidatus Entotheonella</taxon>
    </lineage>
</organism>
<dbReference type="HOGENOM" id="CLU_004435_3_1_7"/>
<dbReference type="PROSITE" id="PS50125">
    <property type="entry name" value="GUANYLATE_CYCLASE_2"/>
    <property type="match status" value="1"/>
</dbReference>
<dbReference type="SUPFAM" id="SSF48452">
    <property type="entry name" value="TPR-like"/>
    <property type="match status" value="2"/>
</dbReference>
<dbReference type="SUPFAM" id="SSF55073">
    <property type="entry name" value="Nucleotide cyclase"/>
    <property type="match status" value="1"/>
</dbReference>
<dbReference type="PATRIC" id="fig|1429438.4.peg.7167"/>
<evidence type="ECO:0000256" key="1">
    <source>
        <dbReference type="ARBA" id="ARBA00022741"/>
    </source>
</evidence>
<gene>
    <name evidence="4" type="ORF">ETSY1_38195</name>
</gene>
<dbReference type="Pfam" id="PF13191">
    <property type="entry name" value="AAA_16"/>
    <property type="match status" value="1"/>
</dbReference>
<dbReference type="GO" id="GO:0009190">
    <property type="term" value="P:cyclic nucleotide biosynthetic process"/>
    <property type="evidence" value="ECO:0007669"/>
    <property type="project" value="InterPro"/>
</dbReference>
<evidence type="ECO:0000256" key="2">
    <source>
        <dbReference type="ARBA" id="ARBA00022840"/>
    </source>
</evidence>
<reference evidence="4 5" key="1">
    <citation type="journal article" date="2014" name="Nature">
        <title>An environmental bacterial taxon with a large and distinct metabolic repertoire.</title>
        <authorList>
            <person name="Wilson M.C."/>
            <person name="Mori T."/>
            <person name="Ruckert C."/>
            <person name="Uria A.R."/>
            <person name="Helf M.J."/>
            <person name="Takada K."/>
            <person name="Gernert C."/>
            <person name="Steffens U.A."/>
            <person name="Heycke N."/>
            <person name="Schmitt S."/>
            <person name="Rinke C."/>
            <person name="Helfrich E.J."/>
            <person name="Brachmann A.O."/>
            <person name="Gurgui C."/>
            <person name="Wakimoto T."/>
            <person name="Kracht M."/>
            <person name="Crusemann M."/>
            <person name="Hentschel U."/>
            <person name="Abe I."/>
            <person name="Matsunaga S."/>
            <person name="Kalinowski J."/>
            <person name="Takeyama H."/>
            <person name="Piel J."/>
        </authorList>
    </citation>
    <scope>NUCLEOTIDE SEQUENCE [LARGE SCALE GENOMIC DNA]</scope>
    <source>
        <strain evidence="5">TSY1</strain>
    </source>
</reference>
<keyword evidence="1" id="KW-0547">Nucleotide-binding</keyword>
<evidence type="ECO:0000313" key="4">
    <source>
        <dbReference type="EMBL" id="ETW93674.1"/>
    </source>
</evidence>
<dbReference type="PANTHER" id="PTHR16305:SF28">
    <property type="entry name" value="GUANYLATE CYCLASE DOMAIN-CONTAINING PROTEIN"/>
    <property type="match status" value="1"/>
</dbReference>
<proteinExistence type="predicted"/>
<dbReference type="GO" id="GO:0005737">
    <property type="term" value="C:cytoplasm"/>
    <property type="evidence" value="ECO:0007669"/>
    <property type="project" value="TreeGrafter"/>
</dbReference>
<dbReference type="PANTHER" id="PTHR16305">
    <property type="entry name" value="TESTICULAR SOLUBLE ADENYLYL CYCLASE"/>
    <property type="match status" value="1"/>
</dbReference>
<comment type="caution">
    <text evidence="4">The sequence shown here is derived from an EMBL/GenBank/DDBJ whole genome shotgun (WGS) entry which is preliminary data.</text>
</comment>
<keyword evidence="2" id="KW-0067">ATP-binding</keyword>
<dbReference type="Pfam" id="PF00211">
    <property type="entry name" value="Guanylate_cyc"/>
    <property type="match status" value="1"/>
</dbReference>
<dbReference type="InterPro" id="IPR027417">
    <property type="entry name" value="P-loop_NTPase"/>
</dbReference>
<dbReference type="CDD" id="cd07302">
    <property type="entry name" value="CHD"/>
    <property type="match status" value="1"/>
</dbReference>
<name>W4L6Y4_ENTF1</name>
<dbReference type="Gene3D" id="3.40.50.300">
    <property type="entry name" value="P-loop containing nucleotide triphosphate hydrolases"/>
    <property type="match status" value="1"/>
</dbReference>
<dbReference type="GO" id="GO:0004016">
    <property type="term" value="F:adenylate cyclase activity"/>
    <property type="evidence" value="ECO:0007669"/>
    <property type="project" value="TreeGrafter"/>
</dbReference>
<dbReference type="InterPro" id="IPR029787">
    <property type="entry name" value="Nucleotide_cyclase"/>
</dbReference>
<dbReference type="SUPFAM" id="SSF52540">
    <property type="entry name" value="P-loop containing nucleoside triphosphate hydrolases"/>
    <property type="match status" value="1"/>
</dbReference>
<dbReference type="Gene3D" id="3.30.70.1230">
    <property type="entry name" value="Nucleotide cyclase"/>
    <property type="match status" value="1"/>
</dbReference>
<dbReference type="Gene3D" id="1.25.40.10">
    <property type="entry name" value="Tetratricopeptide repeat domain"/>
    <property type="match status" value="2"/>
</dbReference>
<dbReference type="EMBL" id="AZHW01001192">
    <property type="protein sequence ID" value="ETW93674.1"/>
    <property type="molecule type" value="Genomic_DNA"/>
</dbReference>
<protein>
    <recommendedName>
        <fullName evidence="3">Guanylate cyclase domain-containing protein</fullName>
    </recommendedName>
</protein>
<keyword evidence="5" id="KW-1185">Reference proteome</keyword>
<feature type="domain" description="Guanylate cyclase" evidence="3">
    <location>
        <begin position="1"/>
        <end position="99"/>
    </location>
</feature>
<dbReference type="InterPro" id="IPR041664">
    <property type="entry name" value="AAA_16"/>
</dbReference>
<sequence length="1005" mass="113070">MLDEVIDRFEGHAEQRAGHGVLVYFGYPQAREHDAHRAVRVGLAIVQALSQVHQQMPGADARLNVRVGIHTGLVVVRDSSDKREQLTLGNAPYIATQLASFAEPNTVVISPSTLQLVDGYMVCEPIGSYLLDELSESLGVHQVLHESEARDRIDAAAHTQLTSFIGREQELELLRQRWEQAKAGNGQAVMLSGEAGIGKSRMLHQLRDVLETETHTWMTCRCSQDAQQSAFYPVIEYLLEAMQIHREDEAEVRLHKLERALEQYGFDLKDAVPLVAPLCSVPLSETYAPLRLTPQRQKQRLLEVLLRWFLQEAEWQSSCLVIEDLHWADPSTQAFFNLLIEHIPTTRLMIILTFRPAFLESQPWGGRSHLSHITLNRLTPAQIEHMLTQITGGKPMPEELREQLVARTDGVPLFVEEMTRMVLELGLVKERDDHYELAGPLDVLDIPVTLHDSLMARLDRLGQAKSTAQLAATLGREFSFEDIRAVAPRNEAALHKNLTRLVDAELLYQRGLPPHTHYIFKHALIQDAAYQSLLRSTRREYHGQIAQALEERLPEICEAQPERLAHHYTEAGLPAQAIAYWHRASQHAMARAAHTEAVAHVQRGLELVAALPDTPERRQMELMCQTTLGTAMITSKGHTAPEVEEAFMQARQLCLQMGDSPQVFPVLRGLWMFYFTRGEGYTAIELGEHLLQLAERHPEPALLLEAHRALAITQLFQGELASSKVHFEHASGHYDAEQRHQLALRFGEDPGVVNLAYAALNQCFRGYPEQALRHVYEALAIAQEPVYPYSLAAVRLIMAMIHHFRYELPEMQEHLEACLALAREHDLPFIVALGQIFQGWLTAVQEDCRTGIAQIQQGLQDYQTIRGELALPYILGLLADAYRRAGQTDEGFNAMDEALESLERTGERIWASEVYRLHAELFLQRTAPDVGQAESQFFKAIEAARKTGAKLLELRATVSLGRLWQEQGKAEAAQTLLAPLYNGFTEGVDTAAIREAKALLDELAG</sequence>
<evidence type="ECO:0000259" key="3">
    <source>
        <dbReference type="PROSITE" id="PS50125"/>
    </source>
</evidence>